<reference evidence="2 3" key="2">
    <citation type="journal article" date="2009" name="Proc. Natl. Acad. Sci. U.S.A.">
        <title>On the chimeric nature, thermophilic origin, and phylogenetic placement of the Thermotogales.</title>
        <authorList>
            <person name="Zhaxybayeva O."/>
            <person name="Swithers K.S."/>
            <person name="Lapierre P."/>
            <person name="Fournier G.P."/>
            <person name="Bickhart D.M."/>
            <person name="DeBoy R.T."/>
            <person name="Nelson K.E."/>
            <person name="Nesbo C.L."/>
            <person name="Doolittle W.F."/>
            <person name="Gogarten J.P."/>
            <person name="Noll K.M."/>
        </authorList>
    </citation>
    <scope>NUCLEOTIDE SEQUENCE [LARGE SCALE GENOMIC DNA]</scope>
    <source>
        <strain evidence="3">ATCC 35602 / DSM 5306 / Rt17-B1</strain>
    </source>
</reference>
<dbReference type="PANTHER" id="PTHR33525:SF3">
    <property type="entry name" value="RIBONUCLEASE Y"/>
    <property type="match status" value="1"/>
</dbReference>
<reference evidence="2 3" key="1">
    <citation type="submission" date="2007-07" db="EMBL/GenBank/DDBJ databases">
        <title>Complete sequence of Fervidobacterium nodosum Rt17-B1.</title>
        <authorList>
            <consortium name="US DOE Joint Genome Institute"/>
            <person name="Copeland A."/>
            <person name="Lucas S."/>
            <person name="Lapidus A."/>
            <person name="Barry K."/>
            <person name="Glavina del Rio T."/>
            <person name="Dalin E."/>
            <person name="Tice H."/>
            <person name="Pitluck S."/>
            <person name="Saunders E."/>
            <person name="Brettin T."/>
            <person name="Bruce D."/>
            <person name="Detter J.C."/>
            <person name="Han C."/>
            <person name="Schmutz J."/>
            <person name="Larimer F."/>
            <person name="Land M."/>
            <person name="Hauser L."/>
            <person name="Kyrpides N."/>
            <person name="Mikhailova N."/>
            <person name="Nelson K."/>
            <person name="Gogarten J.P."/>
            <person name="Noll K."/>
            <person name="Richardson P."/>
        </authorList>
    </citation>
    <scope>NUCLEOTIDE SEQUENCE [LARGE SCALE GENOMIC DNA]</scope>
    <source>
        <strain evidence="3">ATCC 35602 / DSM 5306 / Rt17-B1</strain>
    </source>
</reference>
<gene>
    <name evidence="2" type="ordered locus">Fnod_0403</name>
</gene>
<dbReference type="STRING" id="381764.Fnod_0403"/>
<dbReference type="SMART" id="SM00471">
    <property type="entry name" value="HDc"/>
    <property type="match status" value="1"/>
</dbReference>
<dbReference type="EMBL" id="CP000771">
    <property type="protein sequence ID" value="ABS60268.1"/>
    <property type="molecule type" value="Genomic_DNA"/>
</dbReference>
<dbReference type="NCBIfam" id="TIGR00277">
    <property type="entry name" value="HDIG"/>
    <property type="match status" value="1"/>
</dbReference>
<evidence type="ECO:0000313" key="3">
    <source>
        <dbReference type="Proteomes" id="UP000002415"/>
    </source>
</evidence>
<dbReference type="SUPFAM" id="SSF109604">
    <property type="entry name" value="HD-domain/PDEase-like"/>
    <property type="match status" value="1"/>
</dbReference>
<dbReference type="InterPro" id="IPR013976">
    <property type="entry name" value="HDOD"/>
</dbReference>
<dbReference type="CDD" id="cd00077">
    <property type="entry name" value="HDc"/>
    <property type="match status" value="1"/>
</dbReference>
<evidence type="ECO:0000259" key="1">
    <source>
        <dbReference type="PROSITE" id="PS51833"/>
    </source>
</evidence>
<dbReference type="InterPro" id="IPR052340">
    <property type="entry name" value="RNase_Y/CdgJ"/>
</dbReference>
<keyword evidence="3" id="KW-1185">Reference proteome</keyword>
<dbReference type="HOGENOM" id="CLU_048246_4_2_0"/>
<dbReference type="PANTHER" id="PTHR33525">
    <property type="match status" value="1"/>
</dbReference>
<keyword evidence="2" id="KW-0378">Hydrolase</keyword>
<dbReference type="Pfam" id="PF08668">
    <property type="entry name" value="HDOD"/>
    <property type="match status" value="1"/>
</dbReference>
<dbReference type="KEGG" id="fno:Fnod_0403"/>
<dbReference type="Gene3D" id="1.10.3210.10">
    <property type="entry name" value="Hypothetical protein af1432"/>
    <property type="match status" value="1"/>
</dbReference>
<dbReference type="PROSITE" id="PS51833">
    <property type="entry name" value="HDOD"/>
    <property type="match status" value="1"/>
</dbReference>
<sequence>MMIKEMISTVTEIPTPDVIVQQIISTASNPNVSAKELEKVISMDVGLSTKILKLVNSAYYALPRKITKLSEAIVIIGFKTVRNLALSVFTYSALHSKTTFVDHDKLWSHFMATAIFSEQIAKSIGYMNREEVFLAGLMHDVGKLAVDLLFPMYIFELSKVSRDLSKPMFLIEYEIGVDTHMEIGGELLRHWKFPEEYVSIAILHEKPSLNPDSPYIEMSCIVHLANVFSNIFLPGNSLSYGKPYLDQVVFKVLGIKPSRLETMYHELEIVFNKSKDLIFGGVEDETGVQT</sequence>
<dbReference type="InterPro" id="IPR006675">
    <property type="entry name" value="HDIG_dom"/>
</dbReference>
<accession>A7HK35</accession>
<proteinExistence type="predicted"/>
<feature type="domain" description="HDOD" evidence="1">
    <location>
        <begin position="13"/>
        <end position="207"/>
    </location>
</feature>
<organism evidence="2 3">
    <name type="scientific">Fervidobacterium nodosum (strain ATCC 35602 / DSM 5306 / Rt17-B1)</name>
    <dbReference type="NCBI Taxonomy" id="381764"/>
    <lineage>
        <taxon>Bacteria</taxon>
        <taxon>Thermotogati</taxon>
        <taxon>Thermotogota</taxon>
        <taxon>Thermotogae</taxon>
        <taxon>Thermotogales</taxon>
        <taxon>Fervidobacteriaceae</taxon>
        <taxon>Fervidobacterium</taxon>
    </lineage>
</organism>
<evidence type="ECO:0000313" key="2">
    <source>
        <dbReference type="EMBL" id="ABS60268.1"/>
    </source>
</evidence>
<dbReference type="AlphaFoldDB" id="A7HK35"/>
<protein>
    <submittedName>
        <fullName evidence="2">Metal dependent phosphohydrolase</fullName>
    </submittedName>
</protein>
<dbReference type="eggNOG" id="COG1639">
    <property type="taxonomic scope" value="Bacteria"/>
</dbReference>
<name>A7HK35_FERNB</name>
<dbReference type="Proteomes" id="UP000002415">
    <property type="component" value="Chromosome"/>
</dbReference>
<dbReference type="InterPro" id="IPR003607">
    <property type="entry name" value="HD/PDEase_dom"/>
</dbReference>
<dbReference type="GO" id="GO:0016787">
    <property type="term" value="F:hydrolase activity"/>
    <property type="evidence" value="ECO:0007669"/>
    <property type="project" value="UniProtKB-KW"/>
</dbReference>